<sequence length="68" mass="7898">MPLKLEIKQVLQGDRICSWVEFKRDLKSDNLLISADKSIKIVDFGVARIEVHTERITPKIGTYRWMAP</sequence>
<organism evidence="2 3">
    <name type="scientific">Phtheirospermum japonicum</name>
    <dbReference type="NCBI Taxonomy" id="374723"/>
    <lineage>
        <taxon>Eukaryota</taxon>
        <taxon>Viridiplantae</taxon>
        <taxon>Streptophyta</taxon>
        <taxon>Embryophyta</taxon>
        <taxon>Tracheophyta</taxon>
        <taxon>Spermatophyta</taxon>
        <taxon>Magnoliopsida</taxon>
        <taxon>eudicotyledons</taxon>
        <taxon>Gunneridae</taxon>
        <taxon>Pentapetalae</taxon>
        <taxon>asterids</taxon>
        <taxon>lamiids</taxon>
        <taxon>Lamiales</taxon>
        <taxon>Orobanchaceae</taxon>
        <taxon>Orobanchaceae incertae sedis</taxon>
        <taxon>Phtheirospermum</taxon>
    </lineage>
</organism>
<dbReference type="GO" id="GO:0004672">
    <property type="term" value="F:protein kinase activity"/>
    <property type="evidence" value="ECO:0007669"/>
    <property type="project" value="InterPro"/>
</dbReference>
<accession>A0A830CKF1</accession>
<dbReference type="Gene3D" id="1.10.510.10">
    <property type="entry name" value="Transferase(Phosphotransferase) domain 1"/>
    <property type="match status" value="1"/>
</dbReference>
<dbReference type="OrthoDB" id="2914378at2759"/>
<keyword evidence="2" id="KW-0418">Kinase</keyword>
<comment type="caution">
    <text evidence="2">The sequence shown here is derived from an EMBL/GenBank/DDBJ whole genome shotgun (WGS) entry which is preliminary data.</text>
</comment>
<keyword evidence="2" id="KW-0808">Transferase</keyword>
<evidence type="ECO:0000313" key="2">
    <source>
        <dbReference type="EMBL" id="GFP96293.1"/>
    </source>
</evidence>
<protein>
    <submittedName>
        <fullName evidence="2">Serine/threonine-protein kinase ht1</fullName>
    </submittedName>
</protein>
<feature type="domain" description="Protein kinase" evidence="1">
    <location>
        <begin position="1"/>
        <end position="68"/>
    </location>
</feature>
<dbReference type="PROSITE" id="PS50011">
    <property type="entry name" value="PROTEIN_KINASE_DOM"/>
    <property type="match status" value="1"/>
</dbReference>
<evidence type="ECO:0000313" key="3">
    <source>
        <dbReference type="Proteomes" id="UP000653305"/>
    </source>
</evidence>
<dbReference type="AlphaFoldDB" id="A0A830CKF1"/>
<name>A0A830CKF1_9LAMI</name>
<dbReference type="InterPro" id="IPR011009">
    <property type="entry name" value="Kinase-like_dom_sf"/>
</dbReference>
<gene>
    <name evidence="2" type="ORF">PHJA_001773400</name>
</gene>
<dbReference type="Pfam" id="PF00069">
    <property type="entry name" value="Pkinase"/>
    <property type="match status" value="1"/>
</dbReference>
<dbReference type="Proteomes" id="UP000653305">
    <property type="component" value="Unassembled WGS sequence"/>
</dbReference>
<dbReference type="SUPFAM" id="SSF56112">
    <property type="entry name" value="Protein kinase-like (PK-like)"/>
    <property type="match status" value="1"/>
</dbReference>
<reference evidence="2" key="1">
    <citation type="submission" date="2020-07" db="EMBL/GenBank/DDBJ databases">
        <title>Ethylene signaling mediates host invasion by parasitic plants.</title>
        <authorList>
            <person name="Yoshida S."/>
        </authorList>
    </citation>
    <scope>NUCLEOTIDE SEQUENCE</scope>
    <source>
        <strain evidence="2">Okayama</strain>
    </source>
</reference>
<dbReference type="InterPro" id="IPR000719">
    <property type="entry name" value="Prot_kinase_dom"/>
</dbReference>
<evidence type="ECO:0000259" key="1">
    <source>
        <dbReference type="PROSITE" id="PS50011"/>
    </source>
</evidence>
<dbReference type="GO" id="GO:0005524">
    <property type="term" value="F:ATP binding"/>
    <property type="evidence" value="ECO:0007669"/>
    <property type="project" value="InterPro"/>
</dbReference>
<dbReference type="EMBL" id="BMAC01000431">
    <property type="protein sequence ID" value="GFP96293.1"/>
    <property type="molecule type" value="Genomic_DNA"/>
</dbReference>
<proteinExistence type="predicted"/>
<keyword evidence="3" id="KW-1185">Reference proteome</keyword>